<dbReference type="SMART" id="SM00344">
    <property type="entry name" value="HTH_ASNC"/>
    <property type="match status" value="1"/>
</dbReference>
<dbReference type="Proteomes" id="UP000469949">
    <property type="component" value="Unassembled WGS sequence"/>
</dbReference>
<dbReference type="InterPro" id="IPR019888">
    <property type="entry name" value="Tscrpt_reg_AsnC-like"/>
</dbReference>
<evidence type="ECO:0000313" key="2">
    <source>
        <dbReference type="Proteomes" id="UP000469949"/>
    </source>
</evidence>
<dbReference type="InterPro" id="IPR000485">
    <property type="entry name" value="AsnC-type_HTH_dom"/>
</dbReference>
<dbReference type="GO" id="GO:0043565">
    <property type="term" value="F:sequence-specific DNA binding"/>
    <property type="evidence" value="ECO:0007669"/>
    <property type="project" value="InterPro"/>
</dbReference>
<dbReference type="InterPro" id="IPR011008">
    <property type="entry name" value="Dimeric_a/b-barrel"/>
</dbReference>
<gene>
    <name evidence="1" type="ORF">F8B43_2803</name>
</gene>
<dbReference type="Pfam" id="PF13404">
    <property type="entry name" value="HTH_AsnC-type"/>
    <property type="match status" value="1"/>
</dbReference>
<protein>
    <submittedName>
        <fullName evidence="1">Transcriptional regulator AsnC family</fullName>
    </submittedName>
</protein>
<dbReference type="CDD" id="cd00090">
    <property type="entry name" value="HTH_ARSR"/>
    <property type="match status" value="1"/>
</dbReference>
<dbReference type="Gene3D" id="3.30.70.920">
    <property type="match status" value="1"/>
</dbReference>
<dbReference type="EMBL" id="WEKV01000010">
    <property type="protein sequence ID" value="KAB7784770.1"/>
    <property type="molecule type" value="Genomic_DNA"/>
</dbReference>
<dbReference type="Pfam" id="PF01037">
    <property type="entry name" value="AsnC_trans_reg"/>
    <property type="match status" value="1"/>
</dbReference>
<organism evidence="1 2">
    <name type="scientific">Methylorubrum populi</name>
    <dbReference type="NCBI Taxonomy" id="223967"/>
    <lineage>
        <taxon>Bacteria</taxon>
        <taxon>Pseudomonadati</taxon>
        <taxon>Pseudomonadota</taxon>
        <taxon>Alphaproteobacteria</taxon>
        <taxon>Hyphomicrobiales</taxon>
        <taxon>Methylobacteriaceae</taxon>
        <taxon>Methylorubrum</taxon>
    </lineage>
</organism>
<dbReference type="InterPro" id="IPR019887">
    <property type="entry name" value="Tscrpt_reg_AsnC/Lrp_C"/>
</dbReference>
<dbReference type="InterPro" id="IPR036388">
    <property type="entry name" value="WH-like_DNA-bd_sf"/>
</dbReference>
<dbReference type="OMA" id="IEVTQGH"/>
<dbReference type="InterPro" id="IPR011991">
    <property type="entry name" value="ArsR-like_HTH"/>
</dbReference>
<dbReference type="GO" id="GO:0005829">
    <property type="term" value="C:cytosol"/>
    <property type="evidence" value="ECO:0007669"/>
    <property type="project" value="TreeGrafter"/>
</dbReference>
<dbReference type="PRINTS" id="PR00033">
    <property type="entry name" value="HTHASNC"/>
</dbReference>
<dbReference type="SUPFAM" id="SSF46785">
    <property type="entry name" value="Winged helix' DNA-binding domain"/>
    <property type="match status" value="1"/>
</dbReference>
<dbReference type="GO" id="GO:0043200">
    <property type="term" value="P:response to amino acid"/>
    <property type="evidence" value="ECO:0007669"/>
    <property type="project" value="TreeGrafter"/>
</dbReference>
<dbReference type="PROSITE" id="PS50956">
    <property type="entry name" value="HTH_ASNC_2"/>
    <property type="match status" value="1"/>
</dbReference>
<dbReference type="Gene3D" id="1.10.10.10">
    <property type="entry name" value="Winged helix-like DNA-binding domain superfamily/Winged helix DNA-binding domain"/>
    <property type="match status" value="1"/>
</dbReference>
<accession>A0A177IYS3</accession>
<dbReference type="PANTHER" id="PTHR30154">
    <property type="entry name" value="LEUCINE-RESPONSIVE REGULATORY PROTEIN"/>
    <property type="match status" value="1"/>
</dbReference>
<dbReference type="AlphaFoldDB" id="A0A177IYS3"/>
<evidence type="ECO:0000313" key="1">
    <source>
        <dbReference type="EMBL" id="KAB7784770.1"/>
    </source>
</evidence>
<proteinExistence type="predicted"/>
<dbReference type="GO" id="GO:0006355">
    <property type="term" value="P:regulation of DNA-templated transcription"/>
    <property type="evidence" value="ECO:0007669"/>
    <property type="project" value="UniProtKB-ARBA"/>
</dbReference>
<sequence length="141" mass="15284">MLDETDRRLIALLRTDARMPVAKLAAALGVTRATARARLDRLVATGIVTGFTVTVRDPEPEGVRAVTLIEVDGRHAEGVIRRLSGLPEIRALHTTNGRWDIVAEIEAPTLGAFDALLRTIRQIDGIANSETSILLAARKGR</sequence>
<dbReference type="SUPFAM" id="SSF54909">
    <property type="entry name" value="Dimeric alpha+beta barrel"/>
    <property type="match status" value="1"/>
</dbReference>
<dbReference type="RefSeq" id="WP_012454800.1">
    <property type="nucleotide sequence ID" value="NZ_CP136837.1"/>
</dbReference>
<reference evidence="1 2" key="1">
    <citation type="submission" date="2019-10" db="EMBL/GenBank/DDBJ databases">
        <title>Draft Genome Sequence of the Caffeine Degrading Methylotroph Methylorubrum populi PINKEL.</title>
        <authorList>
            <person name="Dawson S.C."/>
            <person name="Zhang X."/>
            <person name="Wright M.E."/>
            <person name="Sharma G."/>
            <person name="Langner J.T."/>
            <person name="Ditty J.L."/>
            <person name="Subuyuj G.A."/>
        </authorList>
    </citation>
    <scope>NUCLEOTIDE SEQUENCE [LARGE SCALE GENOMIC DNA]</scope>
    <source>
        <strain evidence="1 2">Pinkel</strain>
    </source>
</reference>
<name>A0A177IYS3_9HYPH</name>
<dbReference type="InterPro" id="IPR036390">
    <property type="entry name" value="WH_DNA-bd_sf"/>
</dbReference>
<comment type="caution">
    <text evidence="1">The sequence shown here is derived from an EMBL/GenBank/DDBJ whole genome shotgun (WGS) entry which is preliminary data.</text>
</comment>
<dbReference type="PANTHER" id="PTHR30154:SF53">
    <property type="entry name" value="HTH-TYPE TRANSCRIPTIONAL REGULATOR LRPC"/>
    <property type="match status" value="1"/>
</dbReference>